<protein>
    <submittedName>
        <fullName evidence="1">Uncharacterized protein</fullName>
    </submittedName>
</protein>
<keyword evidence="2" id="KW-1185">Reference proteome</keyword>
<organism evidence="1 2">
    <name type="scientific">Nocardioides bigeumensis</name>
    <dbReference type="NCBI Taxonomy" id="433657"/>
    <lineage>
        <taxon>Bacteria</taxon>
        <taxon>Bacillati</taxon>
        <taxon>Actinomycetota</taxon>
        <taxon>Actinomycetes</taxon>
        <taxon>Propionibacteriales</taxon>
        <taxon>Nocardioidaceae</taxon>
        <taxon>Nocardioides</taxon>
    </lineage>
</organism>
<evidence type="ECO:0000313" key="1">
    <source>
        <dbReference type="EMBL" id="GAA2121442.1"/>
    </source>
</evidence>
<dbReference type="Proteomes" id="UP001500575">
    <property type="component" value="Unassembled WGS sequence"/>
</dbReference>
<name>A0ABP5JST6_9ACTN</name>
<reference evidence="2" key="1">
    <citation type="journal article" date="2019" name="Int. J. Syst. Evol. Microbiol.">
        <title>The Global Catalogue of Microorganisms (GCM) 10K type strain sequencing project: providing services to taxonomists for standard genome sequencing and annotation.</title>
        <authorList>
            <consortium name="The Broad Institute Genomics Platform"/>
            <consortium name="The Broad Institute Genome Sequencing Center for Infectious Disease"/>
            <person name="Wu L."/>
            <person name="Ma J."/>
        </authorList>
    </citation>
    <scope>NUCLEOTIDE SEQUENCE [LARGE SCALE GENOMIC DNA]</scope>
    <source>
        <strain evidence="2">JCM 16021</strain>
    </source>
</reference>
<dbReference type="EMBL" id="BAAAQQ010000007">
    <property type="protein sequence ID" value="GAA2121442.1"/>
    <property type="molecule type" value="Genomic_DNA"/>
</dbReference>
<accession>A0ABP5JST6</accession>
<dbReference type="RefSeq" id="WP_344303124.1">
    <property type="nucleotide sequence ID" value="NZ_BAAAQQ010000007.1"/>
</dbReference>
<comment type="caution">
    <text evidence="1">The sequence shown here is derived from an EMBL/GenBank/DDBJ whole genome shotgun (WGS) entry which is preliminary data.</text>
</comment>
<gene>
    <name evidence="1" type="ORF">GCM10009843_15670</name>
</gene>
<proteinExistence type="predicted"/>
<sequence>MRLVYGRLRDSDLLIRAATGDLDAASRMFDRLGAAVLAVARVLLGPGQSEQTVEAAVSSAGPH</sequence>
<evidence type="ECO:0000313" key="2">
    <source>
        <dbReference type="Proteomes" id="UP001500575"/>
    </source>
</evidence>